<dbReference type="VEuPathDB" id="GiardiaDB:GL50803_0028856"/>
<dbReference type="Proteomes" id="UP000018320">
    <property type="component" value="Unassembled WGS sequence"/>
</dbReference>
<evidence type="ECO:0000313" key="1">
    <source>
        <dbReference type="EMBL" id="ESU37309.1"/>
    </source>
</evidence>
<protein>
    <recommendedName>
        <fullName evidence="3">Transposase MuDR plant domain-containing protein</fullName>
    </recommendedName>
</protein>
<dbReference type="AlphaFoldDB" id="V6TF67"/>
<dbReference type="VEuPathDB" id="GiardiaDB:DHA2_151991"/>
<organism evidence="1 2">
    <name type="scientific">Giardia intestinalis</name>
    <name type="common">Giardia lamblia</name>
    <dbReference type="NCBI Taxonomy" id="5741"/>
    <lineage>
        <taxon>Eukaryota</taxon>
        <taxon>Metamonada</taxon>
        <taxon>Diplomonadida</taxon>
        <taxon>Hexamitidae</taxon>
        <taxon>Giardiinae</taxon>
        <taxon>Giardia</taxon>
    </lineage>
</organism>
<feature type="non-terminal residue" evidence="1">
    <location>
        <position position="1"/>
    </location>
</feature>
<evidence type="ECO:0000313" key="2">
    <source>
        <dbReference type="Proteomes" id="UP000018320"/>
    </source>
</evidence>
<gene>
    <name evidence="1" type="ORF">DHA2_151991</name>
</gene>
<dbReference type="VEuPathDB" id="GiardiaDB:GL50581_584"/>
<dbReference type="EMBL" id="AHGT01000029">
    <property type="protein sequence ID" value="ESU37309.1"/>
    <property type="molecule type" value="Genomic_DNA"/>
</dbReference>
<evidence type="ECO:0008006" key="3">
    <source>
        <dbReference type="Google" id="ProtNLM"/>
    </source>
</evidence>
<name>V6TF67_GIAIN</name>
<dbReference type="VEuPathDB" id="GiardiaDB:QR46_0545"/>
<reference evidence="1 2" key="2">
    <citation type="journal article" date="2013" name="Genome Biol. Evol.">
        <title>Genome sequencing of Giardia lamblia genotypes A2 and B isolates (DH and GS) and comparative analysis with the genomes of genotypes A1 and E (WB and Pig).</title>
        <authorList>
            <person name="Adam R.D."/>
            <person name="Dahlstrom E.W."/>
            <person name="Martens C.A."/>
            <person name="Bruno D.P."/>
            <person name="Barbian K.D."/>
            <person name="Ricklefs S.M."/>
            <person name="Hernandez M.M."/>
            <person name="Narla N.P."/>
            <person name="Patel R.B."/>
            <person name="Porcella S.F."/>
            <person name="Nash T.E."/>
        </authorList>
    </citation>
    <scope>NUCLEOTIDE SEQUENCE [LARGE SCALE GENOMIC DNA]</scope>
    <source>
        <strain evidence="1 2">DH</strain>
    </source>
</reference>
<comment type="caution">
    <text evidence="1">The sequence shown here is derived from an EMBL/GenBank/DDBJ whole genome shotgun (WGS) entry which is preliminary data.</text>
</comment>
<accession>V6TF67</accession>
<reference evidence="2" key="1">
    <citation type="submission" date="2012-02" db="EMBL/GenBank/DDBJ databases">
        <title>Genome sequencing of Giardia lamblia Genotypes A2 and B isolates (DH and GS) and comparative analysis with the genomes of Genotypes A1 and E (WB and Pig).</title>
        <authorList>
            <person name="Adam R."/>
            <person name="Dahlstrom E."/>
            <person name="Martens C."/>
            <person name="Bruno D."/>
            <person name="Barbian K."/>
            <person name="Porcella S.F."/>
            <person name="Nash T."/>
        </authorList>
    </citation>
    <scope>NUCLEOTIDE SEQUENCE</scope>
    <source>
        <strain evidence="2">DH</strain>
    </source>
</reference>
<proteinExistence type="predicted"/>
<sequence length="158" mass="17826">VNKFPMSAATVYQLDSQRRFCSKDDALRYYSDHIVTRGSRWRVLKADARRIHLICKSAGCSASVRISIRVDGSVIADEAALHHVLHTDESPFPLLAHVDNVAAAVLREAPNLPLAHYYSIVSTLLRCSVSRKVLWRARRRLESKLETEKASKTSNLQE</sequence>